<dbReference type="EMBL" id="ML734572">
    <property type="protein sequence ID" value="KAB8249406.1"/>
    <property type="molecule type" value="Genomic_DNA"/>
</dbReference>
<protein>
    <submittedName>
        <fullName evidence="2">Uncharacterized protein</fullName>
    </submittedName>
</protein>
<gene>
    <name evidence="2" type="ORF">BDV35DRAFT_345162</name>
</gene>
<accession>A0A5N6H4G7</accession>
<keyword evidence="1" id="KW-0472">Membrane</keyword>
<organism evidence="2">
    <name type="scientific">Aspergillus flavus</name>
    <dbReference type="NCBI Taxonomy" id="5059"/>
    <lineage>
        <taxon>Eukaryota</taxon>
        <taxon>Fungi</taxon>
        <taxon>Dikarya</taxon>
        <taxon>Ascomycota</taxon>
        <taxon>Pezizomycotina</taxon>
        <taxon>Eurotiomycetes</taxon>
        <taxon>Eurotiomycetidae</taxon>
        <taxon>Eurotiales</taxon>
        <taxon>Aspergillaceae</taxon>
        <taxon>Aspergillus</taxon>
        <taxon>Aspergillus subgen. Circumdati</taxon>
    </lineage>
</organism>
<feature type="transmembrane region" description="Helical" evidence="1">
    <location>
        <begin position="16"/>
        <end position="37"/>
    </location>
</feature>
<dbReference type="Proteomes" id="UP000325434">
    <property type="component" value="Unassembled WGS sequence"/>
</dbReference>
<evidence type="ECO:0000313" key="2">
    <source>
        <dbReference type="EMBL" id="KAB8249406.1"/>
    </source>
</evidence>
<keyword evidence="1" id="KW-1133">Transmembrane helix</keyword>
<dbReference type="AlphaFoldDB" id="A0A5N6H4G7"/>
<evidence type="ECO:0000256" key="1">
    <source>
        <dbReference type="SAM" id="Phobius"/>
    </source>
</evidence>
<reference evidence="2" key="1">
    <citation type="submission" date="2019-04" db="EMBL/GenBank/DDBJ databases">
        <title>Friends and foes A comparative genomics study of 23 Aspergillus species from section Flavi.</title>
        <authorList>
            <consortium name="DOE Joint Genome Institute"/>
            <person name="Kjaerbolling I."/>
            <person name="Vesth T."/>
            <person name="Frisvad J.C."/>
            <person name="Nybo J.L."/>
            <person name="Theobald S."/>
            <person name="Kildgaard S."/>
            <person name="Isbrandt T."/>
            <person name="Kuo A."/>
            <person name="Sato A."/>
            <person name="Lyhne E.K."/>
            <person name="Kogle M.E."/>
            <person name="Wiebenga A."/>
            <person name="Kun R.S."/>
            <person name="Lubbers R.J."/>
            <person name="Makela M.R."/>
            <person name="Barry K."/>
            <person name="Chovatia M."/>
            <person name="Clum A."/>
            <person name="Daum C."/>
            <person name="Haridas S."/>
            <person name="He G."/>
            <person name="LaButti K."/>
            <person name="Lipzen A."/>
            <person name="Mondo S."/>
            <person name="Riley R."/>
            <person name="Salamov A."/>
            <person name="Simmons B.A."/>
            <person name="Magnuson J.K."/>
            <person name="Henrissat B."/>
            <person name="Mortensen U.H."/>
            <person name="Larsen T.O."/>
            <person name="Devries R.P."/>
            <person name="Grigoriev I.V."/>
            <person name="Machida M."/>
            <person name="Baker S.E."/>
            <person name="Andersen M.R."/>
        </authorList>
    </citation>
    <scope>NUCLEOTIDE SEQUENCE [LARGE SCALE GENOMIC DNA]</scope>
    <source>
        <strain evidence="2">CBS 121.62</strain>
    </source>
</reference>
<sequence length="125" mass="14272">MGDENMSKLLEESVRVFLLCLWVSDLIQVLLALLGYFEVINIKENLDSGKQVSHMHTTFVLRGRLCKGARPRGRGTSFDSNANSECSATSVPGIELIISLLKRWWGFLYSRRGFDRRLTEGVRRH</sequence>
<keyword evidence="1" id="KW-0812">Transmembrane</keyword>
<name>A0A5N6H4G7_ASPFL</name>
<proteinExistence type="predicted"/>